<sequence length="203" mass="23111">MRGVGRKRGAILVGMTWHAYLDESEPATGGTYVLACSLVVTDHLEGLRSRLSALRLPGEQKVHWYERSRGQRRLLVETIAAMPAIHHILVRDDCGDESSERRRRKCLERMLWNLEHSYGVESVVVEARQARQNVKDRHLLDSMRARRDVSSRLRIAHVPGWEEPLLWLPDIIAGAFGDDRRKMPGIFSMLGPIVELESISGLK</sequence>
<evidence type="ECO:0008006" key="3">
    <source>
        <dbReference type="Google" id="ProtNLM"/>
    </source>
</evidence>
<keyword evidence="2" id="KW-1185">Reference proteome</keyword>
<dbReference type="Proteomes" id="UP001501581">
    <property type="component" value="Unassembled WGS sequence"/>
</dbReference>
<comment type="caution">
    <text evidence="1">The sequence shown here is derived from an EMBL/GenBank/DDBJ whole genome shotgun (WGS) entry which is preliminary data.</text>
</comment>
<evidence type="ECO:0000313" key="2">
    <source>
        <dbReference type="Proteomes" id="UP001501581"/>
    </source>
</evidence>
<gene>
    <name evidence="1" type="ORF">GCM10009668_39320</name>
</gene>
<proteinExistence type="predicted"/>
<organism evidence="1 2">
    <name type="scientific">Nocardioides dubius</name>
    <dbReference type="NCBI Taxonomy" id="317019"/>
    <lineage>
        <taxon>Bacteria</taxon>
        <taxon>Bacillati</taxon>
        <taxon>Actinomycetota</taxon>
        <taxon>Actinomycetes</taxon>
        <taxon>Propionibacteriales</taxon>
        <taxon>Nocardioidaceae</taxon>
        <taxon>Nocardioides</taxon>
    </lineage>
</organism>
<reference evidence="2" key="1">
    <citation type="journal article" date="2019" name="Int. J. Syst. Evol. Microbiol.">
        <title>The Global Catalogue of Microorganisms (GCM) 10K type strain sequencing project: providing services to taxonomists for standard genome sequencing and annotation.</title>
        <authorList>
            <consortium name="The Broad Institute Genomics Platform"/>
            <consortium name="The Broad Institute Genome Sequencing Center for Infectious Disease"/>
            <person name="Wu L."/>
            <person name="Ma J."/>
        </authorList>
    </citation>
    <scope>NUCLEOTIDE SEQUENCE [LARGE SCALE GENOMIC DNA]</scope>
    <source>
        <strain evidence="2">JCM 13008</strain>
    </source>
</reference>
<evidence type="ECO:0000313" key="1">
    <source>
        <dbReference type="EMBL" id="GAA1113464.1"/>
    </source>
</evidence>
<accession>A0ABP4ENP1</accession>
<name>A0ABP4ENP1_9ACTN</name>
<protein>
    <recommendedName>
        <fullName evidence="3">DUF3800 domain-containing protein</fullName>
    </recommendedName>
</protein>
<dbReference type="EMBL" id="BAAALG010000017">
    <property type="protein sequence ID" value="GAA1113464.1"/>
    <property type="molecule type" value="Genomic_DNA"/>
</dbReference>